<keyword evidence="3" id="KW-1185">Reference proteome</keyword>
<evidence type="ECO:0000313" key="2">
    <source>
        <dbReference type="EMBL" id="MPD05229.1"/>
    </source>
</evidence>
<organism evidence="2 3">
    <name type="scientific">Portunus trituberculatus</name>
    <name type="common">Swimming crab</name>
    <name type="synonym">Neptunus trituberculatus</name>
    <dbReference type="NCBI Taxonomy" id="210409"/>
    <lineage>
        <taxon>Eukaryota</taxon>
        <taxon>Metazoa</taxon>
        <taxon>Ecdysozoa</taxon>
        <taxon>Arthropoda</taxon>
        <taxon>Crustacea</taxon>
        <taxon>Multicrustacea</taxon>
        <taxon>Malacostraca</taxon>
        <taxon>Eumalacostraca</taxon>
        <taxon>Eucarida</taxon>
        <taxon>Decapoda</taxon>
        <taxon>Pleocyemata</taxon>
        <taxon>Brachyura</taxon>
        <taxon>Eubrachyura</taxon>
        <taxon>Portunoidea</taxon>
        <taxon>Portunidae</taxon>
        <taxon>Portuninae</taxon>
        <taxon>Portunus</taxon>
    </lineage>
</organism>
<name>A0A5B7KJ90_PORTR</name>
<dbReference type="EMBL" id="VSRR010145022">
    <property type="protein sequence ID" value="MPD05229.1"/>
    <property type="molecule type" value="Genomic_DNA"/>
</dbReference>
<dbReference type="AlphaFoldDB" id="A0A5B7KJ90"/>
<accession>A0A5B7KJ90</accession>
<evidence type="ECO:0000256" key="1">
    <source>
        <dbReference type="SAM" id="MobiDB-lite"/>
    </source>
</evidence>
<feature type="region of interest" description="Disordered" evidence="1">
    <location>
        <begin position="27"/>
        <end position="62"/>
    </location>
</feature>
<reference evidence="2 3" key="1">
    <citation type="submission" date="2019-05" db="EMBL/GenBank/DDBJ databases">
        <title>Another draft genome of Portunus trituberculatus and its Hox gene families provides insights of decapod evolution.</title>
        <authorList>
            <person name="Jeong J.-H."/>
            <person name="Song I."/>
            <person name="Kim S."/>
            <person name="Choi T."/>
            <person name="Kim D."/>
            <person name="Ryu S."/>
            <person name="Kim W."/>
        </authorList>
    </citation>
    <scope>NUCLEOTIDE SEQUENCE [LARGE SCALE GENOMIC DNA]</scope>
    <source>
        <tissue evidence="2">Muscle</tissue>
    </source>
</reference>
<evidence type="ECO:0000313" key="3">
    <source>
        <dbReference type="Proteomes" id="UP000324222"/>
    </source>
</evidence>
<proteinExistence type="predicted"/>
<protein>
    <submittedName>
        <fullName evidence="2">Uncharacterized protein</fullName>
    </submittedName>
</protein>
<gene>
    <name evidence="2" type="ORF">E2C01_100960</name>
</gene>
<comment type="caution">
    <text evidence="2">The sequence shown here is derived from an EMBL/GenBank/DDBJ whole genome shotgun (WGS) entry which is preliminary data.</text>
</comment>
<sequence>MSAVSQSHQRYIHERLPHLTRQVLSQSVKGSWRRNPPARPPCKRDTINVPAMTRHPAPHQQR</sequence>
<dbReference type="Proteomes" id="UP000324222">
    <property type="component" value="Unassembled WGS sequence"/>
</dbReference>